<organism evidence="5 6">
    <name type="scientific">Cellvibrio fibrivorans</name>
    <dbReference type="NCBI Taxonomy" id="126350"/>
    <lineage>
        <taxon>Bacteria</taxon>
        <taxon>Pseudomonadati</taxon>
        <taxon>Pseudomonadota</taxon>
        <taxon>Gammaproteobacteria</taxon>
        <taxon>Cellvibrionales</taxon>
        <taxon>Cellvibrionaceae</taxon>
        <taxon>Cellvibrio</taxon>
    </lineage>
</organism>
<dbReference type="PANTHER" id="PTHR12302">
    <property type="entry name" value="EBNA2 BINDING PROTEIN P100"/>
    <property type="match status" value="1"/>
</dbReference>
<dbReference type="PROSITE" id="PS50830">
    <property type="entry name" value="TNASE_3"/>
    <property type="match status" value="1"/>
</dbReference>
<evidence type="ECO:0000313" key="5">
    <source>
        <dbReference type="EMBL" id="MDR7088187.1"/>
    </source>
</evidence>
<reference evidence="5 6" key="1">
    <citation type="submission" date="2023-07" db="EMBL/GenBank/DDBJ databases">
        <title>Sorghum-associated microbial communities from plants grown in Nebraska, USA.</title>
        <authorList>
            <person name="Schachtman D."/>
        </authorList>
    </citation>
    <scope>NUCLEOTIDE SEQUENCE [LARGE SCALE GENOMIC DNA]</scope>
    <source>
        <strain evidence="5 6">BE190</strain>
    </source>
</reference>
<proteinExistence type="predicted"/>
<keyword evidence="6" id="KW-1185">Reference proteome</keyword>
<keyword evidence="2 5" id="KW-0255">Endonuclease</keyword>
<dbReference type="PANTHER" id="PTHR12302:SF3">
    <property type="entry name" value="SERINE_THREONINE-PROTEIN KINASE 31"/>
    <property type="match status" value="1"/>
</dbReference>
<evidence type="ECO:0000259" key="4">
    <source>
        <dbReference type="PROSITE" id="PS50830"/>
    </source>
</evidence>
<dbReference type="RefSeq" id="WP_310067501.1">
    <property type="nucleotide sequence ID" value="NZ_JAVDVX010000001.1"/>
</dbReference>
<accession>A0ABU1USM5</accession>
<evidence type="ECO:0000313" key="6">
    <source>
        <dbReference type="Proteomes" id="UP001253595"/>
    </source>
</evidence>
<evidence type="ECO:0000256" key="3">
    <source>
        <dbReference type="ARBA" id="ARBA00022801"/>
    </source>
</evidence>
<gene>
    <name evidence="5" type="ORF">J2X05_000190</name>
</gene>
<dbReference type="InterPro" id="IPR016071">
    <property type="entry name" value="Staphylococal_nuclease_OB-fold"/>
</dbReference>
<name>A0ABU1USM5_9GAMM</name>
<dbReference type="SMART" id="SM00318">
    <property type="entry name" value="SNc"/>
    <property type="match status" value="1"/>
</dbReference>
<keyword evidence="1" id="KW-0540">Nuclease</keyword>
<dbReference type="EMBL" id="JAVDVX010000001">
    <property type="protein sequence ID" value="MDR7088187.1"/>
    <property type="molecule type" value="Genomic_DNA"/>
</dbReference>
<dbReference type="Pfam" id="PF00565">
    <property type="entry name" value="SNase"/>
    <property type="match status" value="1"/>
</dbReference>
<dbReference type="InterPro" id="IPR035437">
    <property type="entry name" value="SNase_OB-fold_sf"/>
</dbReference>
<feature type="domain" description="TNase-like" evidence="4">
    <location>
        <begin position="41"/>
        <end position="172"/>
    </location>
</feature>
<dbReference type="Proteomes" id="UP001253595">
    <property type="component" value="Unassembled WGS sequence"/>
</dbReference>
<evidence type="ECO:0000256" key="1">
    <source>
        <dbReference type="ARBA" id="ARBA00022722"/>
    </source>
</evidence>
<dbReference type="GO" id="GO:0004519">
    <property type="term" value="F:endonuclease activity"/>
    <property type="evidence" value="ECO:0007669"/>
    <property type="project" value="UniProtKB-KW"/>
</dbReference>
<protein>
    <submittedName>
        <fullName evidence="5">Endonuclease YncB(Thermonuclease family)</fullName>
    </submittedName>
</protein>
<evidence type="ECO:0000256" key="2">
    <source>
        <dbReference type="ARBA" id="ARBA00022759"/>
    </source>
</evidence>
<sequence>MIRTLLAPLVKTPGMKISGVFLCLCSLFLPALAVAECGFPAGELVQVVRVSDGDTLKLQDGRSVRVLGINAPEIVHGNRPGQPLGRESRAAAQAFVDASKGKVRLGFERETHDHYGRLLAHVYDRRGNSLAVAQLRSGMALQIAVPPNTAHEHCLLTPEREARQKSLGVWRDNYWKSLPTLSLRGDEAGFRLVRGRIARVDINSAVWLEFEGKLVARVAKKDWPLFGYRQQDWLALKGKSAEVRGWIGSQKSRRSQQFKPLVMQLRSPSSIKVIAD</sequence>
<dbReference type="Gene3D" id="2.40.50.90">
    <property type="match status" value="1"/>
</dbReference>
<comment type="caution">
    <text evidence="5">The sequence shown here is derived from an EMBL/GenBank/DDBJ whole genome shotgun (WGS) entry which is preliminary data.</text>
</comment>
<dbReference type="SUPFAM" id="SSF50199">
    <property type="entry name" value="Staphylococcal nuclease"/>
    <property type="match status" value="1"/>
</dbReference>
<keyword evidence="3" id="KW-0378">Hydrolase</keyword>